<proteinExistence type="predicted"/>
<name>A0AC58PDX8_CAMBA</name>
<keyword evidence="1" id="KW-1185">Reference proteome</keyword>
<evidence type="ECO:0000313" key="2">
    <source>
        <dbReference type="RefSeq" id="XP_074208240.1"/>
    </source>
</evidence>
<accession>A0AC58PDX8</accession>
<dbReference type="RefSeq" id="XP_074208240.1">
    <property type="nucleotide sequence ID" value="XM_074352139.1"/>
</dbReference>
<dbReference type="Proteomes" id="UP001732780">
    <property type="component" value="Chromosome 24"/>
</dbReference>
<organism evidence="1 2">
    <name type="scientific">Camelus bactrianus</name>
    <name type="common">Bactrian camel</name>
    <dbReference type="NCBI Taxonomy" id="9837"/>
    <lineage>
        <taxon>Eukaryota</taxon>
        <taxon>Metazoa</taxon>
        <taxon>Chordata</taxon>
        <taxon>Craniata</taxon>
        <taxon>Vertebrata</taxon>
        <taxon>Euteleostomi</taxon>
        <taxon>Mammalia</taxon>
        <taxon>Eutheria</taxon>
        <taxon>Laurasiatheria</taxon>
        <taxon>Artiodactyla</taxon>
        <taxon>Tylopoda</taxon>
        <taxon>Camelidae</taxon>
        <taxon>Camelus</taxon>
    </lineage>
</organism>
<protein>
    <submittedName>
        <fullName evidence="2">UDP-N-acetylglucosamine transporter TMEM241 isoform X1</fullName>
    </submittedName>
</protein>
<evidence type="ECO:0000313" key="1">
    <source>
        <dbReference type="Proteomes" id="UP001732780"/>
    </source>
</evidence>
<gene>
    <name evidence="2" type="primary">TMEM241</name>
</gene>
<sequence>MYMRRCLVGLTFCICYLASYLTNKYVLSILKFTYPTLFQGWQTLIGGLLLHVSWKLGWAEINCSSRSAVLTWLPASVLFVGVIYAGSRALSRLAIPVFLTLHNVAEVITCGHQKCFRKEKTSPAKICSALFLLAAAGCLPFNDSQFDPDGYFWAVIHLFCVGAYKILQKSQKPNVLSDIDQQYLNYLFSVVLLACASHPTGDLLGVLDFPFLYFYRFHGSCCASGFLGFFLMLSTVKLKSLMAPGQCAAWIFFAKPPAQRTRRGLAGFLRAEGLLSPGRGDSRAAAGEPSPGLRSALLGRWKEESTAGETLLLPVSRRTLPGGVWAAVENGLRGEAPSGPAGPAVPGCARLHPAVREQTQDLTCMRMAPPTLIAVQVALLNTLHQTSFCCLVVGPRYFVAILVFFCEFYALGDSSGDILSLLSCWLA</sequence>
<reference evidence="2" key="1">
    <citation type="submission" date="2025-08" db="UniProtKB">
        <authorList>
            <consortium name="RefSeq"/>
        </authorList>
    </citation>
    <scope>IDENTIFICATION</scope>
    <source>
        <tissue evidence="2">Blood</tissue>
    </source>
</reference>